<dbReference type="eggNOG" id="ENOG5033MBD">
    <property type="taxonomic scope" value="Bacteria"/>
</dbReference>
<proteinExistence type="predicted"/>
<protein>
    <submittedName>
        <fullName evidence="1">Uncharacterized protein</fullName>
    </submittedName>
</protein>
<accession>F4QRJ6</accession>
<sequence>MDVSKVVQHLRAGRWQAVKDTIAAASPEGAYELIKLLGYKIDPRTDLNPSVSDPDDTAGLILKGGLAFTLASRARNGAPPDQMSDGQVGDYFGGLTMANDALSRAWQMTGSGLAAAFAMGCAINPLEDGQKARAEADLLGADGVPMSGYMNLMMALAEKWGGTHDDMFRVARSRLDPERPGSAALIARAHFERRLFYQAFDESADAAEQAEHYYRGSAGEEIGAASRLLLTARPGGDPAELRLAHSWLALAFFEGDRHQLAARHLDALKGYEDPTIWGLFNLPPIAIKGLIRFNAMTGG</sequence>
<evidence type="ECO:0000313" key="2">
    <source>
        <dbReference type="Proteomes" id="UP000006512"/>
    </source>
</evidence>
<dbReference type="STRING" id="715226.ABI_31350"/>
<dbReference type="RefSeq" id="WP_006273920.1">
    <property type="nucleotide sequence ID" value="NZ_GL883079.1"/>
</dbReference>
<dbReference type="OrthoDB" id="7171245at2"/>
<organism evidence="1 2">
    <name type="scientific">Asticcacaulis biprosthecium C19</name>
    <dbReference type="NCBI Taxonomy" id="715226"/>
    <lineage>
        <taxon>Bacteria</taxon>
        <taxon>Pseudomonadati</taxon>
        <taxon>Pseudomonadota</taxon>
        <taxon>Alphaproteobacteria</taxon>
        <taxon>Caulobacterales</taxon>
        <taxon>Caulobacteraceae</taxon>
        <taxon>Asticcacaulis</taxon>
    </lineage>
</organism>
<keyword evidence="2" id="KW-1185">Reference proteome</keyword>
<dbReference type="EMBL" id="GL883079">
    <property type="protein sequence ID" value="EGF90122.1"/>
    <property type="molecule type" value="Genomic_DNA"/>
</dbReference>
<gene>
    <name evidence="1" type="ORF">ABI_31350</name>
</gene>
<dbReference type="HOGENOM" id="CLU_938920_0_0_5"/>
<reference evidence="2" key="1">
    <citation type="submission" date="2011-03" db="EMBL/GenBank/DDBJ databases">
        <title>Draft genome sequence of Brevundimonas diminuta.</title>
        <authorList>
            <person name="Brown P.J.B."/>
            <person name="Buechlein A."/>
            <person name="Hemmerich C."/>
            <person name="Brun Y.V."/>
        </authorList>
    </citation>
    <scope>NUCLEOTIDE SEQUENCE [LARGE SCALE GENOMIC DNA]</scope>
    <source>
        <strain evidence="2">C19</strain>
    </source>
</reference>
<dbReference type="Proteomes" id="UP000006512">
    <property type="component" value="Unassembled WGS sequence"/>
</dbReference>
<name>F4QRJ6_9CAUL</name>
<evidence type="ECO:0000313" key="1">
    <source>
        <dbReference type="EMBL" id="EGF90122.1"/>
    </source>
</evidence>
<dbReference type="AlphaFoldDB" id="F4QRJ6"/>